<evidence type="ECO:0000313" key="4">
    <source>
        <dbReference type="Proteomes" id="UP000525078"/>
    </source>
</evidence>
<reference evidence="4 5" key="1">
    <citation type="journal article" date="2020" name="bioRxiv">
        <title>Sequence and annotation of 42 cannabis genomes reveals extensive copy number variation in cannabinoid synthesis and pathogen resistance genes.</title>
        <authorList>
            <person name="Mckernan K.J."/>
            <person name="Helbert Y."/>
            <person name="Kane L.T."/>
            <person name="Ebling H."/>
            <person name="Zhang L."/>
            <person name="Liu B."/>
            <person name="Eaton Z."/>
            <person name="Mclaughlin S."/>
            <person name="Kingan S."/>
            <person name="Baybayan P."/>
            <person name="Concepcion G."/>
            <person name="Jordan M."/>
            <person name="Riva A."/>
            <person name="Barbazuk W."/>
            <person name="Harkins T."/>
        </authorList>
    </citation>
    <scope>NUCLEOTIDE SEQUENCE [LARGE SCALE GENOMIC DNA]</scope>
    <source>
        <strain evidence="4 5">cv. Jamaican Lion 4</strain>
        <strain evidence="3">Father</strain>
        <strain evidence="2">Mother</strain>
        <tissue evidence="2">Leaf</tissue>
    </source>
</reference>
<organism evidence="2 4">
    <name type="scientific">Cannabis sativa</name>
    <name type="common">Hemp</name>
    <name type="synonym">Marijuana</name>
    <dbReference type="NCBI Taxonomy" id="3483"/>
    <lineage>
        <taxon>Eukaryota</taxon>
        <taxon>Viridiplantae</taxon>
        <taxon>Streptophyta</taxon>
        <taxon>Embryophyta</taxon>
        <taxon>Tracheophyta</taxon>
        <taxon>Spermatophyta</taxon>
        <taxon>Magnoliopsida</taxon>
        <taxon>eudicotyledons</taxon>
        <taxon>Gunneridae</taxon>
        <taxon>Pentapetalae</taxon>
        <taxon>rosids</taxon>
        <taxon>fabids</taxon>
        <taxon>Rosales</taxon>
        <taxon>Cannabaceae</taxon>
        <taxon>Cannabis</taxon>
    </lineage>
</organism>
<sequence>MQIALDWVNVSDFGVVSIRTPSKSITTADCVLLFFDAAIVVMLQSSFFTRRTVRIAEINLGL</sequence>
<dbReference type="EMBL" id="JAATIP010000200">
    <property type="protein sequence ID" value="KAF4360642.1"/>
    <property type="molecule type" value="Genomic_DNA"/>
</dbReference>
<keyword evidence="5" id="KW-1185">Reference proteome</keyword>
<proteinExistence type="predicted"/>
<evidence type="ECO:0000313" key="5">
    <source>
        <dbReference type="Proteomes" id="UP000583929"/>
    </source>
</evidence>
<dbReference type="AlphaFoldDB" id="A0A7J6EQD8"/>
<dbReference type="Proteomes" id="UP000583929">
    <property type="component" value="Unassembled WGS sequence"/>
</dbReference>
<keyword evidence="1" id="KW-0472">Membrane</keyword>
<dbReference type="Proteomes" id="UP000525078">
    <property type="component" value="Unassembled WGS sequence"/>
</dbReference>
<name>A0A7J6EQD8_CANSA</name>
<comment type="caution">
    <text evidence="2">The sequence shown here is derived from an EMBL/GenBank/DDBJ whole genome shotgun (WGS) entry which is preliminary data.</text>
</comment>
<keyword evidence="1" id="KW-1133">Transmembrane helix</keyword>
<feature type="transmembrane region" description="Helical" evidence="1">
    <location>
        <begin position="25"/>
        <end position="43"/>
    </location>
</feature>
<protein>
    <submittedName>
        <fullName evidence="2">Uncharacterized protein</fullName>
    </submittedName>
</protein>
<evidence type="ECO:0000256" key="1">
    <source>
        <dbReference type="SAM" id="Phobius"/>
    </source>
</evidence>
<gene>
    <name evidence="2" type="ORF">F8388_011277</name>
    <name evidence="3" type="ORF">G4B88_007134</name>
</gene>
<accession>A0A7J6EQD8</accession>
<dbReference type="EMBL" id="JAATIQ010000091">
    <property type="protein sequence ID" value="KAF4384497.1"/>
    <property type="molecule type" value="Genomic_DNA"/>
</dbReference>
<evidence type="ECO:0000313" key="2">
    <source>
        <dbReference type="EMBL" id="KAF4360642.1"/>
    </source>
</evidence>
<evidence type="ECO:0000313" key="3">
    <source>
        <dbReference type="EMBL" id="KAF4384497.1"/>
    </source>
</evidence>
<keyword evidence="1" id="KW-0812">Transmembrane</keyword>